<evidence type="ECO:0000313" key="3">
    <source>
        <dbReference type="Proteomes" id="UP000014174"/>
    </source>
</evidence>
<dbReference type="EMBL" id="AQPN01000048">
    <property type="protein sequence ID" value="EOR95542.1"/>
    <property type="molecule type" value="Genomic_DNA"/>
</dbReference>
<keyword evidence="3" id="KW-1185">Reference proteome</keyword>
<organism evidence="2 3">
    <name type="scientific">Arcticibacter svalbardensis MN12-7</name>
    <dbReference type="NCBI Taxonomy" id="1150600"/>
    <lineage>
        <taxon>Bacteria</taxon>
        <taxon>Pseudomonadati</taxon>
        <taxon>Bacteroidota</taxon>
        <taxon>Sphingobacteriia</taxon>
        <taxon>Sphingobacteriales</taxon>
        <taxon>Sphingobacteriaceae</taxon>
        <taxon>Arcticibacter</taxon>
    </lineage>
</organism>
<reference evidence="2 3" key="1">
    <citation type="journal article" date="2013" name="Genome Announc.">
        <title>Draft Genome Sequence of Arcticibacter svalbardensis Strain MN12-7T, a Member of the Family Sphingobacteriaceae Isolated from an Arctic Soil Sample.</title>
        <authorList>
            <person name="Shivaji S."/>
            <person name="Ara S."/>
            <person name="Prasad S."/>
            <person name="Manasa B.P."/>
            <person name="Begum Z."/>
            <person name="Singh A."/>
            <person name="Kumar Pinnaka A."/>
        </authorList>
    </citation>
    <scope>NUCLEOTIDE SEQUENCE [LARGE SCALE GENOMIC DNA]</scope>
    <source>
        <strain evidence="2 3">MN12-7</strain>
    </source>
</reference>
<keyword evidence="1" id="KW-0472">Membrane</keyword>
<accession>R9GUL0</accession>
<evidence type="ECO:0000313" key="2">
    <source>
        <dbReference type="EMBL" id="EOR95542.1"/>
    </source>
</evidence>
<evidence type="ECO:0000256" key="1">
    <source>
        <dbReference type="SAM" id="Phobius"/>
    </source>
</evidence>
<keyword evidence="1" id="KW-1133">Transmembrane helix</keyword>
<dbReference type="Proteomes" id="UP000014174">
    <property type="component" value="Unassembled WGS sequence"/>
</dbReference>
<name>R9GUL0_9SPHI</name>
<comment type="caution">
    <text evidence="2">The sequence shown here is derived from an EMBL/GenBank/DDBJ whole genome shotgun (WGS) entry which is preliminary data.</text>
</comment>
<proteinExistence type="predicted"/>
<gene>
    <name evidence="2" type="ORF">ADIARSV_1278</name>
</gene>
<sequence>MAIISNLHVRHSIMGAINITMVIPAVAAIPPVIARFIFIVSMICF</sequence>
<keyword evidence="1" id="KW-0812">Transmembrane</keyword>
<feature type="transmembrane region" description="Helical" evidence="1">
    <location>
        <begin position="21"/>
        <end position="43"/>
    </location>
</feature>
<protein>
    <submittedName>
        <fullName evidence="2">Uncharacterized protein</fullName>
    </submittedName>
</protein>
<dbReference type="AlphaFoldDB" id="R9GUL0"/>